<keyword evidence="3" id="KW-1185">Reference proteome</keyword>
<dbReference type="Proteomes" id="UP001066276">
    <property type="component" value="Chromosome 3_1"/>
</dbReference>
<proteinExistence type="predicted"/>
<protein>
    <submittedName>
        <fullName evidence="2">Uncharacterized protein</fullName>
    </submittedName>
</protein>
<sequence length="89" mass="10091">MPARLPERARNSDGNSRRQQAAAATFEPWGADTMLTELSPRQADQLTKGRSSKRVACGWARERLEGEVARFTVTEFHMTSNRGLRKCFH</sequence>
<evidence type="ECO:0000256" key="1">
    <source>
        <dbReference type="SAM" id="MobiDB-lite"/>
    </source>
</evidence>
<comment type="caution">
    <text evidence="2">The sequence shown here is derived from an EMBL/GenBank/DDBJ whole genome shotgun (WGS) entry which is preliminary data.</text>
</comment>
<evidence type="ECO:0000313" key="3">
    <source>
        <dbReference type="Proteomes" id="UP001066276"/>
    </source>
</evidence>
<gene>
    <name evidence="2" type="ORF">NDU88_006152</name>
</gene>
<organism evidence="2 3">
    <name type="scientific">Pleurodeles waltl</name>
    <name type="common">Iberian ribbed newt</name>
    <dbReference type="NCBI Taxonomy" id="8319"/>
    <lineage>
        <taxon>Eukaryota</taxon>
        <taxon>Metazoa</taxon>
        <taxon>Chordata</taxon>
        <taxon>Craniata</taxon>
        <taxon>Vertebrata</taxon>
        <taxon>Euteleostomi</taxon>
        <taxon>Amphibia</taxon>
        <taxon>Batrachia</taxon>
        <taxon>Caudata</taxon>
        <taxon>Salamandroidea</taxon>
        <taxon>Salamandridae</taxon>
        <taxon>Pleurodelinae</taxon>
        <taxon>Pleurodeles</taxon>
    </lineage>
</organism>
<reference evidence="2" key="1">
    <citation type="journal article" date="2022" name="bioRxiv">
        <title>Sequencing and chromosome-scale assembly of the giantPleurodeles waltlgenome.</title>
        <authorList>
            <person name="Brown T."/>
            <person name="Elewa A."/>
            <person name="Iarovenko S."/>
            <person name="Subramanian E."/>
            <person name="Araus A.J."/>
            <person name="Petzold A."/>
            <person name="Susuki M."/>
            <person name="Suzuki K.-i.T."/>
            <person name="Hayashi T."/>
            <person name="Toyoda A."/>
            <person name="Oliveira C."/>
            <person name="Osipova E."/>
            <person name="Leigh N.D."/>
            <person name="Simon A."/>
            <person name="Yun M.H."/>
        </authorList>
    </citation>
    <scope>NUCLEOTIDE SEQUENCE</scope>
    <source>
        <strain evidence="2">20211129_DDA</strain>
        <tissue evidence="2">Liver</tissue>
    </source>
</reference>
<dbReference type="EMBL" id="JANPWB010000005">
    <property type="protein sequence ID" value="KAJ1189407.1"/>
    <property type="molecule type" value="Genomic_DNA"/>
</dbReference>
<evidence type="ECO:0000313" key="2">
    <source>
        <dbReference type="EMBL" id="KAJ1189407.1"/>
    </source>
</evidence>
<feature type="compositionally biased region" description="Basic and acidic residues" evidence="1">
    <location>
        <begin position="1"/>
        <end position="11"/>
    </location>
</feature>
<dbReference type="AlphaFoldDB" id="A0AAV7UP64"/>
<accession>A0AAV7UP64</accession>
<name>A0AAV7UP64_PLEWA</name>
<feature type="region of interest" description="Disordered" evidence="1">
    <location>
        <begin position="1"/>
        <end position="31"/>
    </location>
</feature>